<dbReference type="InterPro" id="IPR023214">
    <property type="entry name" value="HAD_sf"/>
</dbReference>
<name>A0ABW8MY85_9BURK</name>
<protein>
    <submittedName>
        <fullName evidence="1">Hydrolase of the HAD superfamily</fullName>
    </submittedName>
</protein>
<organism evidence="1 2">
    <name type="scientific">Caballeronia udeis</name>
    <dbReference type="NCBI Taxonomy" id="1232866"/>
    <lineage>
        <taxon>Bacteria</taxon>
        <taxon>Pseudomonadati</taxon>
        <taxon>Pseudomonadota</taxon>
        <taxon>Betaproteobacteria</taxon>
        <taxon>Burkholderiales</taxon>
        <taxon>Burkholderiaceae</taxon>
        <taxon>Caballeronia</taxon>
    </lineage>
</organism>
<evidence type="ECO:0000313" key="2">
    <source>
        <dbReference type="Proteomes" id="UP001620514"/>
    </source>
</evidence>
<reference evidence="1 2" key="2">
    <citation type="submission" date="2024-11" db="EMBL/GenBank/DDBJ databases">
        <title>Using genomics to understand microbial adaptation to soil warming.</title>
        <authorList>
            <person name="Deangelis K.M. PhD."/>
        </authorList>
    </citation>
    <scope>NUCLEOTIDE SEQUENCE [LARGE SCALE GENOMIC DNA]</scope>
    <source>
        <strain evidence="1 2">GAS97</strain>
    </source>
</reference>
<dbReference type="EMBL" id="JBIYDN010000057">
    <property type="protein sequence ID" value="MFK4448685.1"/>
    <property type="molecule type" value="Genomic_DNA"/>
</dbReference>
<reference evidence="1 2" key="1">
    <citation type="submission" date="2024-10" db="EMBL/GenBank/DDBJ databases">
        <authorList>
            <person name="Deangelis K."/>
            <person name="Huntemann M."/>
            <person name="Clum A."/>
            <person name="Wang J."/>
            <person name="Palaniappan K."/>
            <person name="Ritter S."/>
            <person name="Chen I.-M."/>
            <person name="Stamatis D."/>
            <person name="Reddy T."/>
            <person name="O'Malley R."/>
            <person name="Daum C."/>
            <person name="Ng V."/>
            <person name="Ivanova N."/>
            <person name="Kyrpides N."/>
            <person name="Woyke T."/>
        </authorList>
    </citation>
    <scope>NUCLEOTIDE SEQUENCE [LARGE SCALE GENOMIC DNA]</scope>
    <source>
        <strain evidence="1 2">GAS97</strain>
    </source>
</reference>
<dbReference type="GO" id="GO:0016787">
    <property type="term" value="F:hydrolase activity"/>
    <property type="evidence" value="ECO:0007669"/>
    <property type="project" value="UniProtKB-KW"/>
</dbReference>
<comment type="caution">
    <text evidence="1">The sequence shown here is derived from an EMBL/GenBank/DDBJ whole genome shotgun (WGS) entry which is preliminary data.</text>
</comment>
<keyword evidence="2" id="KW-1185">Reference proteome</keyword>
<evidence type="ECO:0000313" key="1">
    <source>
        <dbReference type="EMBL" id="MFK4448685.1"/>
    </source>
</evidence>
<keyword evidence="1" id="KW-0378">Hydrolase</keyword>
<dbReference type="SUPFAM" id="SSF56784">
    <property type="entry name" value="HAD-like"/>
    <property type="match status" value="1"/>
</dbReference>
<dbReference type="InterPro" id="IPR036412">
    <property type="entry name" value="HAD-like_sf"/>
</dbReference>
<dbReference type="Proteomes" id="UP001620514">
    <property type="component" value="Unassembled WGS sequence"/>
</dbReference>
<gene>
    <name evidence="1" type="ORF">ABH943_008729</name>
</gene>
<dbReference type="Pfam" id="PF00702">
    <property type="entry name" value="Hydrolase"/>
    <property type="match status" value="1"/>
</dbReference>
<accession>A0ABW8MY85</accession>
<sequence length="252" mass="27834">MMQQVVLCDADNTLWDTDSVYAKAQEALLSRVEAILDIRNLAHGRLDFVRRYDQALAAKHHLHFRYPPIMLVFGLADGLRGGSPDVAARAALTGHRNSDAISIPLAEQIVADYVGARDKTPGLLPGVEEGLKLAQRRGLGVYMLTEGRIEKQRKIIEIHGLGWAFESVLEVTKTVTQFRRLRERFASASVTVIGDQPDRDIEPALSAGCSAVLIPSRFRPAWHISDSWESATYVASDFSDAIAWITKMPAAI</sequence>
<dbReference type="Gene3D" id="3.40.50.1000">
    <property type="entry name" value="HAD superfamily/HAD-like"/>
    <property type="match status" value="1"/>
</dbReference>
<proteinExistence type="predicted"/>
<dbReference type="RefSeq" id="WP_404615171.1">
    <property type="nucleotide sequence ID" value="NZ_JBIYDN010000057.1"/>
</dbReference>